<proteinExistence type="predicted"/>
<evidence type="ECO:0000313" key="2">
    <source>
        <dbReference type="WBParaSite" id="MBELARI_LOCUS12471"/>
    </source>
</evidence>
<evidence type="ECO:0000313" key="1">
    <source>
        <dbReference type="Proteomes" id="UP000887575"/>
    </source>
</evidence>
<protein>
    <submittedName>
        <fullName evidence="2">Uncharacterized protein</fullName>
    </submittedName>
</protein>
<keyword evidence="1" id="KW-1185">Reference proteome</keyword>
<accession>A0AAF3EER5</accession>
<sequence>MVALPSSVIPEKSSLKVEQHRISVHPHLINGRTSFSIRNKHPKAENLWIKFAVSPHTVEGSWSFFLLGDHEKRERLLKSYQIPFLDLMIPADGQEYVIDVIFSVPNPDVYTITMDISEVTSNKKLEDQEIRIRVEPY</sequence>
<reference evidence="2" key="1">
    <citation type="submission" date="2024-02" db="UniProtKB">
        <authorList>
            <consortium name="WormBaseParasite"/>
        </authorList>
    </citation>
    <scope>IDENTIFICATION</scope>
</reference>
<dbReference type="WBParaSite" id="MBELARI_LOCUS12471">
    <property type="protein sequence ID" value="MBELARI_LOCUS12471"/>
    <property type="gene ID" value="MBELARI_LOCUS12471"/>
</dbReference>
<dbReference type="Proteomes" id="UP000887575">
    <property type="component" value="Unassembled WGS sequence"/>
</dbReference>
<dbReference type="AlphaFoldDB" id="A0AAF3EER5"/>
<name>A0AAF3EER5_9BILA</name>
<organism evidence="1 2">
    <name type="scientific">Mesorhabditis belari</name>
    <dbReference type="NCBI Taxonomy" id="2138241"/>
    <lineage>
        <taxon>Eukaryota</taxon>
        <taxon>Metazoa</taxon>
        <taxon>Ecdysozoa</taxon>
        <taxon>Nematoda</taxon>
        <taxon>Chromadorea</taxon>
        <taxon>Rhabditida</taxon>
        <taxon>Rhabditina</taxon>
        <taxon>Rhabditomorpha</taxon>
        <taxon>Rhabditoidea</taxon>
        <taxon>Rhabditidae</taxon>
        <taxon>Mesorhabditinae</taxon>
        <taxon>Mesorhabditis</taxon>
    </lineage>
</organism>